<dbReference type="Proteomes" id="UP000585272">
    <property type="component" value="Unassembled WGS sequence"/>
</dbReference>
<dbReference type="PROSITE" id="PS01124">
    <property type="entry name" value="HTH_ARAC_FAMILY_2"/>
    <property type="match status" value="1"/>
</dbReference>
<evidence type="ECO:0000256" key="2">
    <source>
        <dbReference type="ARBA" id="ARBA00023125"/>
    </source>
</evidence>
<dbReference type="Pfam" id="PF12833">
    <property type="entry name" value="HTH_18"/>
    <property type="match status" value="1"/>
</dbReference>
<dbReference type="EMBL" id="JACHNU010000002">
    <property type="protein sequence ID" value="MBB4662450.1"/>
    <property type="molecule type" value="Genomic_DNA"/>
</dbReference>
<dbReference type="AlphaFoldDB" id="A0A840IET9"/>
<dbReference type="GO" id="GO:0003700">
    <property type="term" value="F:DNA-binding transcription factor activity"/>
    <property type="evidence" value="ECO:0007669"/>
    <property type="project" value="InterPro"/>
</dbReference>
<evidence type="ECO:0000313" key="7">
    <source>
        <dbReference type="Proteomes" id="UP000585272"/>
    </source>
</evidence>
<dbReference type="InterPro" id="IPR018060">
    <property type="entry name" value="HTH_AraC"/>
</dbReference>
<comment type="caution">
    <text evidence="6">The sequence shown here is derived from an EMBL/GenBank/DDBJ whole genome shotgun (WGS) entry which is preliminary data.</text>
</comment>
<evidence type="ECO:0000256" key="4">
    <source>
        <dbReference type="SAM" id="MobiDB-lite"/>
    </source>
</evidence>
<gene>
    <name evidence="6" type="ORF">BDZ31_002036</name>
</gene>
<keyword evidence="3" id="KW-0804">Transcription</keyword>
<dbReference type="InterPro" id="IPR009057">
    <property type="entry name" value="Homeodomain-like_sf"/>
</dbReference>
<dbReference type="RefSeq" id="WP_183341648.1">
    <property type="nucleotide sequence ID" value="NZ_JACHNU010000002.1"/>
</dbReference>
<dbReference type="GO" id="GO:0043565">
    <property type="term" value="F:sequence-specific DNA binding"/>
    <property type="evidence" value="ECO:0007669"/>
    <property type="project" value="InterPro"/>
</dbReference>
<name>A0A840IET9_9ACTN</name>
<dbReference type="InterPro" id="IPR020449">
    <property type="entry name" value="Tscrpt_reg_AraC-type_HTH"/>
</dbReference>
<organism evidence="6 7">
    <name type="scientific">Conexibacter arvalis</name>
    <dbReference type="NCBI Taxonomy" id="912552"/>
    <lineage>
        <taxon>Bacteria</taxon>
        <taxon>Bacillati</taxon>
        <taxon>Actinomycetota</taxon>
        <taxon>Thermoleophilia</taxon>
        <taxon>Solirubrobacterales</taxon>
        <taxon>Conexibacteraceae</taxon>
        <taxon>Conexibacter</taxon>
    </lineage>
</organism>
<dbReference type="PANTHER" id="PTHR43280:SF11">
    <property type="entry name" value="RCS-SPECIFIC HTH-TYPE TRANSCRIPTIONAL ACTIVATOR RCLR"/>
    <property type="match status" value="1"/>
</dbReference>
<feature type="domain" description="HTH araC/xylS-type" evidence="5">
    <location>
        <begin position="17"/>
        <end position="115"/>
    </location>
</feature>
<accession>A0A840IET9</accession>
<dbReference type="Gene3D" id="1.10.10.60">
    <property type="entry name" value="Homeodomain-like"/>
    <property type="match status" value="1"/>
</dbReference>
<sequence>MPTQRPGTVRHRTQLYNEAVRIVEAEYASDLELDDIARRVASSRRQLQRAYAEIGGTTFREHLTRVRMERAAELLANGSLTVREVARRVGYRQPAQFAKTFRRHLGSVPSAYRARARENTPPPTQRAA</sequence>
<dbReference type="PANTHER" id="PTHR43280">
    <property type="entry name" value="ARAC-FAMILY TRANSCRIPTIONAL REGULATOR"/>
    <property type="match status" value="1"/>
</dbReference>
<keyword evidence="2" id="KW-0238">DNA-binding</keyword>
<dbReference type="PRINTS" id="PR00032">
    <property type="entry name" value="HTHARAC"/>
</dbReference>
<evidence type="ECO:0000259" key="5">
    <source>
        <dbReference type="PROSITE" id="PS01124"/>
    </source>
</evidence>
<evidence type="ECO:0000256" key="1">
    <source>
        <dbReference type="ARBA" id="ARBA00023015"/>
    </source>
</evidence>
<reference evidence="6 7" key="1">
    <citation type="submission" date="2020-08" db="EMBL/GenBank/DDBJ databases">
        <title>Genomic Encyclopedia of Archaeal and Bacterial Type Strains, Phase II (KMG-II): from individual species to whole genera.</title>
        <authorList>
            <person name="Goeker M."/>
        </authorList>
    </citation>
    <scope>NUCLEOTIDE SEQUENCE [LARGE SCALE GENOMIC DNA]</scope>
    <source>
        <strain evidence="6 7">DSM 23288</strain>
    </source>
</reference>
<feature type="region of interest" description="Disordered" evidence="4">
    <location>
        <begin position="108"/>
        <end position="128"/>
    </location>
</feature>
<keyword evidence="7" id="KW-1185">Reference proteome</keyword>
<protein>
    <submittedName>
        <fullName evidence="6">Two-component system response regulator YesN</fullName>
    </submittedName>
</protein>
<evidence type="ECO:0000256" key="3">
    <source>
        <dbReference type="ARBA" id="ARBA00023163"/>
    </source>
</evidence>
<dbReference type="SMART" id="SM00342">
    <property type="entry name" value="HTH_ARAC"/>
    <property type="match status" value="1"/>
</dbReference>
<evidence type="ECO:0000313" key="6">
    <source>
        <dbReference type="EMBL" id="MBB4662450.1"/>
    </source>
</evidence>
<keyword evidence="1" id="KW-0805">Transcription regulation</keyword>
<dbReference type="SUPFAM" id="SSF46689">
    <property type="entry name" value="Homeodomain-like"/>
    <property type="match status" value="2"/>
</dbReference>
<proteinExistence type="predicted"/>